<accession>A0A7W6NKB5</accession>
<dbReference type="Proteomes" id="UP000528286">
    <property type="component" value="Unassembled WGS sequence"/>
</dbReference>
<dbReference type="EMBL" id="JACIEZ010000002">
    <property type="protein sequence ID" value="MBB4064389.1"/>
    <property type="molecule type" value="Genomic_DNA"/>
</dbReference>
<dbReference type="InterPro" id="IPR025363">
    <property type="entry name" value="DUF4267"/>
</dbReference>
<keyword evidence="1" id="KW-0472">Membrane</keyword>
<comment type="caution">
    <text evidence="2">The sequence shown here is derived from an EMBL/GenBank/DDBJ whole genome shotgun (WGS) entry which is preliminary data.</text>
</comment>
<gene>
    <name evidence="2" type="ORF">GGR23_001566</name>
</gene>
<evidence type="ECO:0000313" key="3">
    <source>
        <dbReference type="Proteomes" id="UP000528286"/>
    </source>
</evidence>
<name>A0A7W6NKB5_9HYPH</name>
<keyword evidence="3" id="KW-1185">Reference proteome</keyword>
<organism evidence="2 3">
    <name type="scientific">Gellertiella hungarica</name>
    <dbReference type="NCBI Taxonomy" id="1572859"/>
    <lineage>
        <taxon>Bacteria</taxon>
        <taxon>Pseudomonadati</taxon>
        <taxon>Pseudomonadota</taxon>
        <taxon>Alphaproteobacteria</taxon>
        <taxon>Hyphomicrobiales</taxon>
        <taxon>Rhizobiaceae</taxon>
        <taxon>Gellertiella</taxon>
    </lineage>
</organism>
<feature type="transmembrane region" description="Helical" evidence="1">
    <location>
        <begin position="80"/>
        <end position="100"/>
    </location>
</feature>
<keyword evidence="1" id="KW-1133">Transmembrane helix</keyword>
<dbReference type="Pfam" id="PF14087">
    <property type="entry name" value="DUF4267"/>
    <property type="match status" value="1"/>
</dbReference>
<protein>
    <recommendedName>
        <fullName evidence="4">DUF4267 domain-containing protein</fullName>
    </recommendedName>
</protein>
<feature type="transmembrane region" description="Helical" evidence="1">
    <location>
        <begin position="107"/>
        <end position="127"/>
    </location>
</feature>
<feature type="transmembrane region" description="Helical" evidence="1">
    <location>
        <begin position="12"/>
        <end position="33"/>
    </location>
</feature>
<sequence>MYQTAAISFSSPLFMVMLAVALYLMGYGLRLLILPREGVLRFGADMEEGKDLPYARTTGSRSIALAIIMIGMLALGDRPALVIVALSAALVSFLDVWVILRGTARPDVVIHLGQGIILLVLAGVMALNL</sequence>
<keyword evidence="1" id="KW-0812">Transmembrane</keyword>
<evidence type="ECO:0008006" key="4">
    <source>
        <dbReference type="Google" id="ProtNLM"/>
    </source>
</evidence>
<evidence type="ECO:0000256" key="1">
    <source>
        <dbReference type="SAM" id="Phobius"/>
    </source>
</evidence>
<dbReference type="AlphaFoldDB" id="A0A7W6NKB5"/>
<evidence type="ECO:0000313" key="2">
    <source>
        <dbReference type="EMBL" id="MBB4064389.1"/>
    </source>
</evidence>
<dbReference type="RefSeq" id="WP_183365615.1">
    <property type="nucleotide sequence ID" value="NZ_JACIEZ010000002.1"/>
</dbReference>
<reference evidence="2 3" key="1">
    <citation type="submission" date="2020-08" db="EMBL/GenBank/DDBJ databases">
        <title>Genomic Encyclopedia of Type Strains, Phase IV (KMG-IV): sequencing the most valuable type-strain genomes for metagenomic binning, comparative biology and taxonomic classification.</title>
        <authorList>
            <person name="Goeker M."/>
        </authorList>
    </citation>
    <scope>NUCLEOTIDE SEQUENCE [LARGE SCALE GENOMIC DNA]</scope>
    <source>
        <strain evidence="2 3">DSM 29853</strain>
    </source>
</reference>
<proteinExistence type="predicted"/>